<feature type="region of interest" description="Disordered" evidence="5">
    <location>
        <begin position="1"/>
        <end position="40"/>
    </location>
</feature>
<dbReference type="InterPro" id="IPR015510">
    <property type="entry name" value="PGRP"/>
</dbReference>
<dbReference type="InterPro" id="IPR006619">
    <property type="entry name" value="PGRP_domain_met/bac"/>
</dbReference>
<name>A0AAW1KHN2_POPJA</name>
<feature type="region of interest" description="Disordered" evidence="5">
    <location>
        <begin position="223"/>
        <end position="242"/>
    </location>
</feature>
<keyword evidence="2" id="KW-0399">Innate immunity</keyword>
<dbReference type="GO" id="GO:0009253">
    <property type="term" value="P:peptidoglycan catabolic process"/>
    <property type="evidence" value="ECO:0007669"/>
    <property type="project" value="InterPro"/>
</dbReference>
<accession>A0AAW1KHN2</accession>
<dbReference type="GO" id="GO:0045087">
    <property type="term" value="P:innate immune response"/>
    <property type="evidence" value="ECO:0007669"/>
    <property type="project" value="UniProtKB-KW"/>
</dbReference>
<dbReference type="PANTHER" id="PTHR11022:SF41">
    <property type="entry name" value="PEPTIDOGLYCAN-RECOGNITION PROTEIN LC-RELATED"/>
    <property type="match status" value="1"/>
</dbReference>
<protein>
    <submittedName>
        <fullName evidence="9">N-acetylmuramoyl-L-alanine amidase</fullName>
    </submittedName>
</protein>
<dbReference type="Proteomes" id="UP001458880">
    <property type="component" value="Unassembled WGS sequence"/>
</dbReference>
<feature type="region of interest" description="Disordered" evidence="5">
    <location>
        <begin position="105"/>
        <end position="134"/>
    </location>
</feature>
<dbReference type="SUPFAM" id="SSF55846">
    <property type="entry name" value="N-acetylmuramoyl-L-alanine amidase-like"/>
    <property type="match status" value="2"/>
</dbReference>
<feature type="transmembrane region" description="Helical" evidence="6">
    <location>
        <begin position="190"/>
        <end position="212"/>
    </location>
</feature>
<dbReference type="GO" id="GO:0008745">
    <property type="term" value="F:N-acetylmuramoyl-L-alanine amidase activity"/>
    <property type="evidence" value="ECO:0007669"/>
    <property type="project" value="InterPro"/>
</dbReference>
<keyword evidence="6" id="KW-1133">Transmembrane helix</keyword>
<feature type="domain" description="N-acetylmuramoyl-L-alanine amidase" evidence="7">
    <location>
        <begin position="254"/>
        <end position="398"/>
    </location>
</feature>
<comment type="function">
    <text evidence="4">Peptidoglycan-recognition protein probably involved in innate immunity by binding to peptidoglycans (PGN) of bacteria and activating the prophenoloxidase (proPO) cascade immune response. Binds to 1,3-beta-D-glucan and PGN.</text>
</comment>
<evidence type="ECO:0000313" key="10">
    <source>
        <dbReference type="Proteomes" id="UP001458880"/>
    </source>
</evidence>
<feature type="compositionally biased region" description="Polar residues" evidence="5">
    <location>
        <begin position="159"/>
        <end position="174"/>
    </location>
</feature>
<dbReference type="CDD" id="cd06583">
    <property type="entry name" value="PGRP"/>
    <property type="match status" value="2"/>
</dbReference>
<evidence type="ECO:0000256" key="1">
    <source>
        <dbReference type="ARBA" id="ARBA00007553"/>
    </source>
</evidence>
<dbReference type="SMART" id="SM00644">
    <property type="entry name" value="Ami_2"/>
    <property type="match status" value="2"/>
</dbReference>
<evidence type="ECO:0000259" key="8">
    <source>
        <dbReference type="SMART" id="SM00701"/>
    </source>
</evidence>
<dbReference type="GO" id="GO:0008270">
    <property type="term" value="F:zinc ion binding"/>
    <property type="evidence" value="ECO:0007669"/>
    <property type="project" value="InterPro"/>
</dbReference>
<reference evidence="9 10" key="1">
    <citation type="journal article" date="2024" name="BMC Genomics">
        <title>De novo assembly and annotation of Popillia japonica's genome with initial clues to its potential as an invasive pest.</title>
        <authorList>
            <person name="Cucini C."/>
            <person name="Boschi S."/>
            <person name="Funari R."/>
            <person name="Cardaioli E."/>
            <person name="Iannotti N."/>
            <person name="Marturano G."/>
            <person name="Paoli F."/>
            <person name="Bruttini M."/>
            <person name="Carapelli A."/>
            <person name="Frati F."/>
            <person name="Nardi F."/>
        </authorList>
    </citation>
    <scope>NUCLEOTIDE SEQUENCE [LARGE SCALE GENOMIC DNA]</scope>
    <source>
        <strain evidence="9">DMR45628</strain>
    </source>
</reference>
<feature type="region of interest" description="Disordered" evidence="5">
    <location>
        <begin position="159"/>
        <end position="179"/>
    </location>
</feature>
<evidence type="ECO:0000256" key="5">
    <source>
        <dbReference type="SAM" id="MobiDB-lite"/>
    </source>
</evidence>
<keyword evidence="6" id="KW-0472">Membrane</keyword>
<dbReference type="InterPro" id="IPR002502">
    <property type="entry name" value="Amidase_domain"/>
</dbReference>
<feature type="domain" description="Peptidoglycan recognition protein family" evidence="8">
    <location>
        <begin position="242"/>
        <end position="386"/>
    </location>
</feature>
<sequence length="576" mass="63570">MVSEAVDLEKATVRHDENKPKHPGNGEQDEDGDEDEDDIASTTSTTVEYECDNNNSQALTLADVDNQDRSPCFQNIEVTNSSDVHFGNKTYYQGPVTIKQILYTNPNSNSLNSDNQNSEQDTHDKLPISDGNDNNGYVADGLGGNVILKNGHSNIANNRTCNTNSSANPNNWTGKSKGKKWLQNRTGKELVIGTAILICIVVSIIGVTVILITKYLQDQNLQNTTPSGSKEEDTNNPNNYPNGFVTRQQWEARIEKGGVGVLNVPVPYVVIHHTATESCTTISDCMEQVRIIQNYHMDSNGWSDIGYNFLIAGDDGLIYEGRGWTKLGAHVKSYNTVSIGIAFVGLFEDKLPSNASLSAAQKLIGIGVERKYIKENYKLFGMRQLSKFNSNLRIVNRRNWAAEPPTQTEPLATPVGKVFIVESSTLNCGTGPDCTLIVRHMQTDHKEGRSLWDIRYNFLVGGDGSVYEGRGWSVVGVTLPECNRNGIGICFIGAFTYDAPPKKQIKAAEKLIALGVSKGYIRPDYKVVYASQITGDGVNGVRSSDKLDEVIRSWPHWSNVDYIHNDTLKEDFCQSI</sequence>
<evidence type="ECO:0000256" key="4">
    <source>
        <dbReference type="ARBA" id="ARBA00057187"/>
    </source>
</evidence>
<feature type="compositionally biased region" description="Basic and acidic residues" evidence="5">
    <location>
        <begin position="7"/>
        <end position="20"/>
    </location>
</feature>
<dbReference type="Gene3D" id="3.40.80.10">
    <property type="entry name" value="Peptidoglycan recognition protein-like"/>
    <property type="match status" value="2"/>
</dbReference>
<gene>
    <name evidence="9" type="ORF">QE152_g23403</name>
</gene>
<keyword evidence="10" id="KW-1185">Reference proteome</keyword>
<evidence type="ECO:0000313" key="9">
    <source>
        <dbReference type="EMBL" id="KAK9718075.1"/>
    </source>
</evidence>
<dbReference type="SMART" id="SM00701">
    <property type="entry name" value="PGRP"/>
    <property type="match status" value="2"/>
</dbReference>
<dbReference type="FunFam" id="3.40.80.10:FF:000001">
    <property type="entry name" value="Peptidoglycan recognition protein 1"/>
    <property type="match status" value="1"/>
</dbReference>
<keyword evidence="6" id="KW-0812">Transmembrane</keyword>
<evidence type="ECO:0000256" key="6">
    <source>
        <dbReference type="SAM" id="Phobius"/>
    </source>
</evidence>
<evidence type="ECO:0000259" key="7">
    <source>
        <dbReference type="SMART" id="SM00644"/>
    </source>
</evidence>
<organism evidence="9 10">
    <name type="scientific">Popillia japonica</name>
    <name type="common">Japanese beetle</name>
    <dbReference type="NCBI Taxonomy" id="7064"/>
    <lineage>
        <taxon>Eukaryota</taxon>
        <taxon>Metazoa</taxon>
        <taxon>Ecdysozoa</taxon>
        <taxon>Arthropoda</taxon>
        <taxon>Hexapoda</taxon>
        <taxon>Insecta</taxon>
        <taxon>Pterygota</taxon>
        <taxon>Neoptera</taxon>
        <taxon>Endopterygota</taxon>
        <taxon>Coleoptera</taxon>
        <taxon>Polyphaga</taxon>
        <taxon>Scarabaeiformia</taxon>
        <taxon>Scarabaeidae</taxon>
        <taxon>Rutelinae</taxon>
        <taxon>Popillia</taxon>
    </lineage>
</organism>
<dbReference type="Pfam" id="PF01510">
    <property type="entry name" value="Amidase_2"/>
    <property type="match status" value="2"/>
</dbReference>
<dbReference type="InterPro" id="IPR036505">
    <property type="entry name" value="Amidase/PGRP_sf"/>
</dbReference>
<dbReference type="AlphaFoldDB" id="A0AAW1KHN2"/>
<dbReference type="PANTHER" id="PTHR11022">
    <property type="entry name" value="PEPTIDOGLYCAN RECOGNITION PROTEIN"/>
    <property type="match status" value="1"/>
</dbReference>
<evidence type="ECO:0000256" key="2">
    <source>
        <dbReference type="ARBA" id="ARBA00022588"/>
    </source>
</evidence>
<feature type="domain" description="Peptidoglycan recognition protein family" evidence="8">
    <location>
        <begin position="392"/>
        <end position="534"/>
    </location>
</feature>
<keyword evidence="3" id="KW-0391">Immunity</keyword>
<comment type="similarity">
    <text evidence="1">Belongs to the N-acetylmuramoyl-L-alanine amidase 2 family.</text>
</comment>
<proteinExistence type="inferred from homology"/>
<comment type="caution">
    <text evidence="9">The sequence shown here is derived from an EMBL/GenBank/DDBJ whole genome shotgun (WGS) entry which is preliminary data.</text>
</comment>
<feature type="domain" description="N-acetylmuramoyl-L-alanine amidase" evidence="7">
    <location>
        <begin position="403"/>
        <end position="550"/>
    </location>
</feature>
<feature type="compositionally biased region" description="Low complexity" evidence="5">
    <location>
        <begin position="105"/>
        <end position="118"/>
    </location>
</feature>
<evidence type="ECO:0000256" key="3">
    <source>
        <dbReference type="ARBA" id="ARBA00022859"/>
    </source>
</evidence>
<feature type="compositionally biased region" description="Acidic residues" evidence="5">
    <location>
        <begin position="27"/>
        <end position="39"/>
    </location>
</feature>
<dbReference type="EMBL" id="JASPKY010000232">
    <property type="protein sequence ID" value="KAK9718075.1"/>
    <property type="molecule type" value="Genomic_DNA"/>
</dbReference>